<dbReference type="InterPro" id="IPR006439">
    <property type="entry name" value="HAD-SF_hydro_IA"/>
</dbReference>
<proteinExistence type="inferred from homology"/>
<accession>A0A1Y6BLF7</accession>
<dbReference type="PANTHER" id="PTHR43316:SF3">
    <property type="entry name" value="HALOACID DEHALOGENASE, TYPE II (AFU_ORTHOLOGUE AFUA_2G07750)-RELATED"/>
    <property type="match status" value="1"/>
</dbReference>
<dbReference type="PANTHER" id="PTHR43316">
    <property type="entry name" value="HYDROLASE, HALOACID DELAHOGENASE-RELATED"/>
    <property type="match status" value="1"/>
</dbReference>
<dbReference type="CDD" id="cd02588">
    <property type="entry name" value="HAD_L2-DEX"/>
    <property type="match status" value="1"/>
</dbReference>
<dbReference type="InterPro" id="IPR023198">
    <property type="entry name" value="PGP-like_dom2"/>
</dbReference>
<organism evidence="4 5">
    <name type="scientific">Tistlia consotensis USBA 355</name>
    <dbReference type="NCBI Taxonomy" id="560819"/>
    <lineage>
        <taxon>Bacteria</taxon>
        <taxon>Pseudomonadati</taxon>
        <taxon>Pseudomonadota</taxon>
        <taxon>Alphaproteobacteria</taxon>
        <taxon>Rhodospirillales</taxon>
        <taxon>Rhodovibrionaceae</taxon>
        <taxon>Tistlia</taxon>
    </lineage>
</organism>
<dbReference type="InterPro" id="IPR036412">
    <property type="entry name" value="HAD-like_sf"/>
</dbReference>
<dbReference type="RefSeq" id="WP_085122494.1">
    <property type="nucleotide sequence ID" value="NZ_FWZX01000006.1"/>
</dbReference>
<dbReference type="Gene3D" id="1.10.150.240">
    <property type="entry name" value="Putative phosphatase, domain 2"/>
    <property type="match status" value="1"/>
</dbReference>
<evidence type="ECO:0000256" key="3">
    <source>
        <dbReference type="RuleBase" id="RU368077"/>
    </source>
</evidence>
<dbReference type="InterPro" id="IPR006328">
    <property type="entry name" value="2-HAD"/>
</dbReference>
<reference evidence="4 5" key="1">
    <citation type="submission" date="2017-04" db="EMBL/GenBank/DDBJ databases">
        <authorList>
            <person name="Afonso C.L."/>
            <person name="Miller P.J."/>
            <person name="Scott M.A."/>
            <person name="Spackman E."/>
            <person name="Goraichik I."/>
            <person name="Dimitrov K.M."/>
            <person name="Suarez D.L."/>
            <person name="Swayne D.E."/>
        </authorList>
    </citation>
    <scope>NUCLEOTIDE SEQUENCE [LARGE SCALE GENOMIC DNA]</scope>
    <source>
        <strain evidence="4 5">USBA 355</strain>
    </source>
</reference>
<dbReference type="NCBIfam" id="TIGR01428">
    <property type="entry name" value="HAD_type_II"/>
    <property type="match status" value="1"/>
</dbReference>
<gene>
    <name evidence="4" type="ORF">SAMN05428998_10651</name>
</gene>
<dbReference type="SUPFAM" id="SSF56784">
    <property type="entry name" value="HAD-like"/>
    <property type="match status" value="1"/>
</dbReference>
<dbReference type="EMBL" id="FWZX01000006">
    <property type="protein sequence ID" value="SMF16505.1"/>
    <property type="molecule type" value="Genomic_DNA"/>
</dbReference>
<comment type="function">
    <text evidence="3">Catalyzes the hydrolytic dehalogenation of small (S)-2-haloalkanoic acids to yield the corresponding (R)-2-hydroxyalkanoic acids.</text>
</comment>
<dbReference type="NCBIfam" id="TIGR01493">
    <property type="entry name" value="HAD-SF-IA-v2"/>
    <property type="match status" value="1"/>
</dbReference>
<evidence type="ECO:0000313" key="4">
    <source>
        <dbReference type="EMBL" id="SMF16505.1"/>
    </source>
</evidence>
<dbReference type="Proteomes" id="UP000192917">
    <property type="component" value="Unassembled WGS sequence"/>
</dbReference>
<dbReference type="STRING" id="560819.SAMN05428998_10651"/>
<keyword evidence="2 3" id="KW-0378">Hydrolase</keyword>
<evidence type="ECO:0000256" key="1">
    <source>
        <dbReference type="ARBA" id="ARBA00008106"/>
    </source>
</evidence>
<name>A0A1Y6BLF7_9PROT</name>
<comment type="similarity">
    <text evidence="1 3">Belongs to the HAD-like hydrolase superfamily. S-2-haloalkanoic acid dehalogenase family.</text>
</comment>
<sequence length="239" mass="26214">MTAVPAVEALLFDVFGTVVDWRGSIARLGAAFAEGRDLPPVDWAAFADAWRARYQPAMAEVREGRRPFVRLDVLHRENLDAILADFGLESLSAAERDELNLFWHRLDPWPDSVAGMTRLKRRLILAAQSNGNIGLIVDMAKYGGLPWDVVLGAEVVGAYKPRPEAYLGACERLGRAPGRCLMVAAHNDDLAAAADCGLRTAFVRRPEEKAPGETYDLVPTGDWDLVVDSLDELADRLGC</sequence>
<protein>
    <recommendedName>
        <fullName evidence="3">(S)-2-haloacid dehalogenase</fullName>
        <ecNumber evidence="3">3.8.1.2</ecNumber>
    </recommendedName>
    <alternativeName>
        <fullName evidence="3">2-haloalkanoic acid dehalogenase</fullName>
    </alternativeName>
    <alternativeName>
        <fullName evidence="3">Halocarboxylic acid halidohydrolase</fullName>
    </alternativeName>
    <alternativeName>
        <fullName evidence="3">L-2-haloacid dehalogenase</fullName>
    </alternativeName>
</protein>
<dbReference type="AlphaFoldDB" id="A0A1Y6BLF7"/>
<comment type="catalytic activity">
    <reaction evidence="3">
        <text>an (S)-2-haloacid + H2O = a (2R)-2-hydroxycarboxylate + a halide anion + H(+)</text>
        <dbReference type="Rhea" id="RHEA:11192"/>
        <dbReference type="ChEBI" id="CHEBI:15377"/>
        <dbReference type="ChEBI" id="CHEBI:15378"/>
        <dbReference type="ChEBI" id="CHEBI:16042"/>
        <dbReference type="ChEBI" id="CHEBI:58314"/>
        <dbReference type="ChEBI" id="CHEBI:137405"/>
        <dbReference type="EC" id="3.8.1.2"/>
    </reaction>
</comment>
<dbReference type="Gene3D" id="3.40.50.1000">
    <property type="entry name" value="HAD superfamily/HAD-like"/>
    <property type="match status" value="1"/>
</dbReference>
<evidence type="ECO:0000256" key="2">
    <source>
        <dbReference type="ARBA" id="ARBA00022801"/>
    </source>
</evidence>
<dbReference type="Pfam" id="PF00702">
    <property type="entry name" value="Hydrolase"/>
    <property type="match status" value="1"/>
</dbReference>
<dbReference type="InterPro" id="IPR051540">
    <property type="entry name" value="S-2-haloacid_dehalogenase"/>
</dbReference>
<dbReference type="EC" id="3.8.1.2" evidence="3"/>
<dbReference type="InterPro" id="IPR023214">
    <property type="entry name" value="HAD_sf"/>
</dbReference>
<keyword evidence="5" id="KW-1185">Reference proteome</keyword>
<dbReference type="PRINTS" id="PR00413">
    <property type="entry name" value="HADHALOGNASE"/>
</dbReference>
<evidence type="ECO:0000313" key="5">
    <source>
        <dbReference type="Proteomes" id="UP000192917"/>
    </source>
</evidence>
<dbReference type="GO" id="GO:0018784">
    <property type="term" value="F:(S)-2-haloacid dehalogenase activity"/>
    <property type="evidence" value="ECO:0007669"/>
    <property type="project" value="UniProtKB-UniRule"/>
</dbReference>